<dbReference type="InterPro" id="IPR051124">
    <property type="entry name" value="Phosphate_Transport_Permease"/>
</dbReference>
<dbReference type="PANTHER" id="PTHR30425:SF1">
    <property type="entry name" value="PHOSPHATE TRANSPORT SYSTEM PERMEASE PROTEIN PSTC"/>
    <property type="match status" value="1"/>
</dbReference>
<feature type="region of interest" description="Disordered" evidence="11">
    <location>
        <begin position="1"/>
        <end position="24"/>
    </location>
</feature>
<keyword evidence="5 10" id="KW-0592">Phosphate transport</keyword>
<dbReference type="Proteomes" id="UP000247772">
    <property type="component" value="Unassembled WGS sequence"/>
</dbReference>
<keyword evidence="10" id="KW-0997">Cell inner membrane</keyword>
<dbReference type="GO" id="GO:0005315">
    <property type="term" value="F:phosphate transmembrane transporter activity"/>
    <property type="evidence" value="ECO:0007669"/>
    <property type="project" value="InterPro"/>
</dbReference>
<evidence type="ECO:0000256" key="1">
    <source>
        <dbReference type="ARBA" id="ARBA00004651"/>
    </source>
</evidence>
<keyword evidence="7 9" id="KW-1133">Transmembrane helix</keyword>
<evidence type="ECO:0000256" key="10">
    <source>
        <dbReference type="RuleBase" id="RU363054"/>
    </source>
</evidence>
<dbReference type="NCBIfam" id="NF008435">
    <property type="entry name" value="PRK11275.1"/>
    <property type="match status" value="1"/>
</dbReference>
<dbReference type="NCBIfam" id="TIGR02138">
    <property type="entry name" value="phosphate_pstC"/>
    <property type="match status" value="1"/>
</dbReference>
<keyword evidence="4" id="KW-1003">Cell membrane</keyword>
<dbReference type="InterPro" id="IPR011864">
    <property type="entry name" value="Phosphate_PstC"/>
</dbReference>
<evidence type="ECO:0000259" key="12">
    <source>
        <dbReference type="PROSITE" id="PS50928"/>
    </source>
</evidence>
<evidence type="ECO:0000256" key="9">
    <source>
        <dbReference type="RuleBase" id="RU363032"/>
    </source>
</evidence>
<evidence type="ECO:0000256" key="4">
    <source>
        <dbReference type="ARBA" id="ARBA00022475"/>
    </source>
</evidence>
<evidence type="ECO:0000256" key="6">
    <source>
        <dbReference type="ARBA" id="ARBA00022692"/>
    </source>
</evidence>
<dbReference type="SUPFAM" id="SSF161098">
    <property type="entry name" value="MetI-like"/>
    <property type="match status" value="1"/>
</dbReference>
<reference evidence="13 14" key="1">
    <citation type="submission" date="2018-06" db="EMBL/GenBank/DDBJ databases">
        <title>Genomic Encyclopedia of Type Strains, Phase IV (KMG-V): Genome sequencing to study the core and pangenomes of soil and plant-associated prokaryotes.</title>
        <authorList>
            <person name="Whitman W."/>
        </authorList>
    </citation>
    <scope>NUCLEOTIDE SEQUENCE [LARGE SCALE GENOMIC DNA]</scope>
    <source>
        <strain evidence="13 14">SRCL-318</strain>
    </source>
</reference>
<keyword evidence="3 9" id="KW-0813">Transport</keyword>
<dbReference type="GO" id="GO:0005886">
    <property type="term" value="C:plasma membrane"/>
    <property type="evidence" value="ECO:0007669"/>
    <property type="project" value="UniProtKB-SubCell"/>
</dbReference>
<sequence length="370" mass="38767">MMCRPPSGSVVSIDGRKSGDLQPHGRINVVSPVLAATGTQVTMSDVPLVSNPPGNAAQQKAPSPAGDIIFGGLARLAAIVTLLLLGGIIVSLIIASLPTIQKFGLAFLWTADWDPPSQQFGALVPIYGTIATSIIALVIAVPVSFGIALFLTELSPAWLRRPLGIAIELLAAIPSIVYGMWGLLVFAPIFAQWFEKPLGSLLGGMPIVGALFQGAPIGIGILCAGVILAIMIIPYIASVMRDVFEVTPVLLKESAYGIGCTTWEVMWKIVLPFTKTGVIGGVMLGLGRALGETMAVTFVIGNTNLLDNVSLFSPGNSITSALANEFAEASPGLHTAALMELGLILFVITFIVLSISKLMLLRLEKSEGAR</sequence>
<dbReference type="PROSITE" id="PS50928">
    <property type="entry name" value="ABC_TM1"/>
    <property type="match status" value="1"/>
</dbReference>
<comment type="similarity">
    <text evidence="2 10">Belongs to the binding-protein-dependent transport system permease family. CysTW subfamily.</text>
</comment>
<evidence type="ECO:0000313" key="14">
    <source>
        <dbReference type="Proteomes" id="UP000247772"/>
    </source>
</evidence>
<feature type="transmembrane region" description="Helical" evidence="9">
    <location>
        <begin position="163"/>
        <end position="190"/>
    </location>
</feature>
<name>A0A2V4TI05_9BURK</name>
<dbReference type="GO" id="GO:0006817">
    <property type="term" value="P:phosphate ion transport"/>
    <property type="evidence" value="ECO:0007669"/>
    <property type="project" value="UniProtKB-KW"/>
</dbReference>
<dbReference type="PANTHER" id="PTHR30425">
    <property type="entry name" value="PHOSPHATE TRANSPORT SYSTEM PERMEASE PROTEIN PST"/>
    <property type="match status" value="1"/>
</dbReference>
<protein>
    <recommendedName>
        <fullName evidence="10">Phosphate transport system permease protein</fullName>
    </recommendedName>
</protein>
<evidence type="ECO:0000256" key="3">
    <source>
        <dbReference type="ARBA" id="ARBA00022448"/>
    </source>
</evidence>
<evidence type="ECO:0000256" key="11">
    <source>
        <dbReference type="SAM" id="MobiDB-lite"/>
    </source>
</evidence>
<feature type="transmembrane region" description="Helical" evidence="9">
    <location>
        <begin position="341"/>
        <end position="360"/>
    </location>
</feature>
<dbReference type="EMBL" id="QJSQ01000063">
    <property type="protein sequence ID" value="PYE12148.1"/>
    <property type="molecule type" value="Genomic_DNA"/>
</dbReference>
<evidence type="ECO:0000256" key="7">
    <source>
        <dbReference type="ARBA" id="ARBA00022989"/>
    </source>
</evidence>
<dbReference type="InterPro" id="IPR000515">
    <property type="entry name" value="MetI-like"/>
</dbReference>
<feature type="transmembrane region" description="Helical" evidence="9">
    <location>
        <begin position="210"/>
        <end position="233"/>
    </location>
</feature>
<dbReference type="Gene3D" id="1.10.3720.10">
    <property type="entry name" value="MetI-like"/>
    <property type="match status" value="1"/>
</dbReference>
<feature type="transmembrane region" description="Helical" evidence="9">
    <location>
        <begin position="276"/>
        <end position="300"/>
    </location>
</feature>
<dbReference type="AlphaFoldDB" id="A0A2V4TI05"/>
<dbReference type="InterPro" id="IPR035906">
    <property type="entry name" value="MetI-like_sf"/>
</dbReference>
<proteinExistence type="inferred from homology"/>
<evidence type="ECO:0000313" key="13">
    <source>
        <dbReference type="EMBL" id="PYE12148.1"/>
    </source>
</evidence>
<dbReference type="Pfam" id="PF00528">
    <property type="entry name" value="BPD_transp_1"/>
    <property type="match status" value="1"/>
</dbReference>
<feature type="domain" description="ABC transmembrane type-1" evidence="12">
    <location>
        <begin position="126"/>
        <end position="356"/>
    </location>
</feature>
<gene>
    <name evidence="13" type="ORF">C7410_1632</name>
</gene>
<feature type="transmembrane region" description="Helical" evidence="9">
    <location>
        <begin position="120"/>
        <end position="151"/>
    </location>
</feature>
<comment type="function">
    <text evidence="10">Part of the binding-protein-dependent transport system for phosphate; probably responsible for the translocation of the substrate across the membrane.</text>
</comment>
<evidence type="ECO:0000256" key="2">
    <source>
        <dbReference type="ARBA" id="ARBA00007069"/>
    </source>
</evidence>
<keyword evidence="6 9" id="KW-0812">Transmembrane</keyword>
<feature type="transmembrane region" description="Helical" evidence="9">
    <location>
        <begin position="76"/>
        <end position="100"/>
    </location>
</feature>
<accession>A0A2V4TI05</accession>
<evidence type="ECO:0000256" key="5">
    <source>
        <dbReference type="ARBA" id="ARBA00022592"/>
    </source>
</evidence>
<organism evidence="13 14">
    <name type="scientific">Paraburkholderia silvatlantica</name>
    <dbReference type="NCBI Taxonomy" id="321895"/>
    <lineage>
        <taxon>Bacteria</taxon>
        <taxon>Pseudomonadati</taxon>
        <taxon>Pseudomonadota</taxon>
        <taxon>Betaproteobacteria</taxon>
        <taxon>Burkholderiales</taxon>
        <taxon>Burkholderiaceae</taxon>
        <taxon>Paraburkholderia</taxon>
    </lineage>
</organism>
<comment type="caution">
    <text evidence="13">The sequence shown here is derived from an EMBL/GenBank/DDBJ whole genome shotgun (WGS) entry which is preliminary data.</text>
</comment>
<comment type="subcellular location">
    <subcellularLocation>
        <location evidence="10">Cell inner membrane</location>
        <topology evidence="10">Multi-pass membrane protein</topology>
    </subcellularLocation>
    <subcellularLocation>
        <location evidence="1 9">Cell membrane</location>
        <topology evidence="1 9">Multi-pass membrane protein</topology>
    </subcellularLocation>
</comment>
<dbReference type="CDD" id="cd06261">
    <property type="entry name" value="TM_PBP2"/>
    <property type="match status" value="1"/>
</dbReference>
<keyword evidence="8 9" id="KW-0472">Membrane</keyword>
<evidence type="ECO:0000256" key="8">
    <source>
        <dbReference type="ARBA" id="ARBA00023136"/>
    </source>
</evidence>